<dbReference type="InterPro" id="IPR036196">
    <property type="entry name" value="Ptyr_pPase_sf"/>
</dbReference>
<dbReference type="InterPro" id="IPR023485">
    <property type="entry name" value="Ptyr_pPase"/>
</dbReference>
<dbReference type="PANTHER" id="PTHR43428:SF1">
    <property type="entry name" value="ARSENATE REDUCTASE"/>
    <property type="match status" value="1"/>
</dbReference>
<evidence type="ECO:0000313" key="3">
    <source>
        <dbReference type="EMBL" id="MFD3264436.1"/>
    </source>
</evidence>
<dbReference type="EMBL" id="JAOTJD010000018">
    <property type="protein sequence ID" value="MFD3264436.1"/>
    <property type="molecule type" value="Genomic_DNA"/>
</dbReference>
<evidence type="ECO:0000256" key="1">
    <source>
        <dbReference type="ARBA" id="ARBA00022849"/>
    </source>
</evidence>
<accession>A0ABW6CRQ9</accession>
<dbReference type="RefSeq" id="WP_377370067.1">
    <property type="nucleotide sequence ID" value="NZ_JAOTJD010000018.1"/>
</dbReference>
<reference evidence="3 4" key="1">
    <citation type="submission" date="2022-09" db="EMBL/GenBank/DDBJ databases">
        <title>New species of Phenylobacterium.</title>
        <authorList>
            <person name="Mieszkin S."/>
        </authorList>
    </citation>
    <scope>NUCLEOTIDE SEQUENCE [LARGE SCALE GENOMIC DNA]</scope>
    <source>
        <strain evidence="3 4">HK31-G</strain>
    </source>
</reference>
<dbReference type="CDD" id="cd16345">
    <property type="entry name" value="LMWP_ArsC"/>
    <property type="match status" value="1"/>
</dbReference>
<dbReference type="SMART" id="SM00226">
    <property type="entry name" value="LMWPc"/>
    <property type="match status" value="1"/>
</dbReference>
<gene>
    <name evidence="3" type="ORF">OCL97_10760</name>
</gene>
<feature type="domain" description="Phosphotyrosine protein phosphatase I" evidence="2">
    <location>
        <begin position="10"/>
        <end position="148"/>
    </location>
</feature>
<dbReference type="Pfam" id="PF01451">
    <property type="entry name" value="LMWPc"/>
    <property type="match status" value="1"/>
</dbReference>
<keyword evidence="4" id="KW-1185">Reference proteome</keyword>
<organism evidence="3 4">
    <name type="scientific">Phenylobacterium ferrooxidans</name>
    <dbReference type="NCBI Taxonomy" id="2982689"/>
    <lineage>
        <taxon>Bacteria</taxon>
        <taxon>Pseudomonadati</taxon>
        <taxon>Pseudomonadota</taxon>
        <taxon>Alphaproteobacteria</taxon>
        <taxon>Caulobacterales</taxon>
        <taxon>Caulobacteraceae</taxon>
        <taxon>Phenylobacterium</taxon>
    </lineage>
</organism>
<evidence type="ECO:0000313" key="4">
    <source>
        <dbReference type="Proteomes" id="UP001598130"/>
    </source>
</evidence>
<name>A0ABW6CRQ9_9CAUL</name>
<sequence>MAEPTTDKVYNVLFLCTGNSARSVIAEALINKEGQGRFKGYSAGSMPKGQVNPHALALVMALGFSAEDFRSKSWDEFARPGAPPLDFVITVCDNAAGEVCPVWPGQPMTAHWGVPDPAAVQGSPAEQAAAFAEAAKQLGARIRLFLTLPLSTIDAMSLQNALKEIGATDDQKRSDR</sequence>
<protein>
    <submittedName>
        <fullName evidence="3">Arsenate reductase ArsC</fullName>
    </submittedName>
</protein>
<evidence type="ECO:0000259" key="2">
    <source>
        <dbReference type="SMART" id="SM00226"/>
    </source>
</evidence>
<keyword evidence="1" id="KW-0059">Arsenical resistance</keyword>
<dbReference type="PANTHER" id="PTHR43428">
    <property type="entry name" value="ARSENATE REDUCTASE"/>
    <property type="match status" value="1"/>
</dbReference>
<dbReference type="Gene3D" id="3.40.50.2300">
    <property type="match status" value="1"/>
</dbReference>
<proteinExistence type="predicted"/>
<dbReference type="SUPFAM" id="SSF52788">
    <property type="entry name" value="Phosphotyrosine protein phosphatases I"/>
    <property type="match status" value="1"/>
</dbReference>
<comment type="caution">
    <text evidence="3">The sequence shown here is derived from an EMBL/GenBank/DDBJ whole genome shotgun (WGS) entry which is preliminary data.</text>
</comment>
<dbReference type="Proteomes" id="UP001598130">
    <property type="component" value="Unassembled WGS sequence"/>
</dbReference>